<name>A0ABU5CP42_9BACI</name>
<evidence type="ECO:0000256" key="1">
    <source>
        <dbReference type="SAM" id="Phobius"/>
    </source>
</evidence>
<accession>A0ABU5CP42</accession>
<dbReference type="EMBL" id="JAWDIQ010000001">
    <property type="protein sequence ID" value="MDY0407579.1"/>
    <property type="molecule type" value="Genomic_DNA"/>
</dbReference>
<keyword evidence="1" id="KW-0472">Membrane</keyword>
<proteinExistence type="predicted"/>
<sequence>MVQIKGSKLIIIMIAIVVVVIALTYILIQSMFVDQDDTKQVQNTTVLFANTSLCKGEAMLK</sequence>
<keyword evidence="3" id="KW-1185">Reference proteome</keyword>
<evidence type="ECO:0000313" key="3">
    <source>
        <dbReference type="Proteomes" id="UP001275315"/>
    </source>
</evidence>
<dbReference type="RefSeq" id="WP_320378384.1">
    <property type="nucleotide sequence ID" value="NZ_JAWDIQ010000001.1"/>
</dbReference>
<dbReference type="Proteomes" id="UP001275315">
    <property type="component" value="Unassembled WGS sequence"/>
</dbReference>
<reference evidence="2 3" key="1">
    <citation type="submission" date="2023-10" db="EMBL/GenBank/DDBJ databases">
        <title>Virgibacillus soli CC-YMP-6 genome.</title>
        <authorList>
            <person name="Miliotis G."/>
            <person name="Sengupta P."/>
            <person name="Hameed A."/>
            <person name="Chuvochina M."/>
            <person name="Mcdonagh F."/>
            <person name="Simpson A.C."/>
            <person name="Singh N.K."/>
            <person name="Rekha P.D."/>
            <person name="Raman K."/>
            <person name="Hugenholtz P."/>
            <person name="Venkateswaran K."/>
        </authorList>
    </citation>
    <scope>NUCLEOTIDE SEQUENCE [LARGE SCALE GENOMIC DNA]</scope>
    <source>
        <strain evidence="2 3">CC-YMP-6</strain>
    </source>
</reference>
<organism evidence="2 3">
    <name type="scientific">Paracerasibacillus soli</name>
    <dbReference type="NCBI Taxonomy" id="480284"/>
    <lineage>
        <taxon>Bacteria</taxon>
        <taxon>Bacillati</taxon>
        <taxon>Bacillota</taxon>
        <taxon>Bacilli</taxon>
        <taxon>Bacillales</taxon>
        <taxon>Bacillaceae</taxon>
        <taxon>Paracerasibacillus</taxon>
    </lineage>
</organism>
<feature type="transmembrane region" description="Helical" evidence="1">
    <location>
        <begin position="9"/>
        <end position="28"/>
    </location>
</feature>
<protein>
    <submittedName>
        <fullName evidence="2">Uncharacterized protein</fullName>
    </submittedName>
</protein>
<comment type="caution">
    <text evidence="2">The sequence shown here is derived from an EMBL/GenBank/DDBJ whole genome shotgun (WGS) entry which is preliminary data.</text>
</comment>
<keyword evidence="1" id="KW-0812">Transmembrane</keyword>
<keyword evidence="1" id="KW-1133">Transmembrane helix</keyword>
<evidence type="ECO:0000313" key="2">
    <source>
        <dbReference type="EMBL" id="MDY0407579.1"/>
    </source>
</evidence>
<gene>
    <name evidence="2" type="ORF">RWD45_01870</name>
</gene>